<keyword evidence="1" id="KW-0812">Transmembrane</keyword>
<name>A0A7Y9ZGU8_9ACTN</name>
<evidence type="ECO:0000256" key="1">
    <source>
        <dbReference type="SAM" id="Phobius"/>
    </source>
</evidence>
<reference evidence="3 5" key="1">
    <citation type="submission" date="2017-06" db="EMBL/GenBank/DDBJ databases">
        <title>Complete Genome Sequence of the Soil Carbazole-Degrading Bacterium Nocardioides aromaticivorans IC177.</title>
        <authorList>
            <person name="Vejarano F."/>
            <person name="Suzuki-Minakuchi C."/>
            <person name="Ohtsubo Y."/>
            <person name="Tsuda M."/>
            <person name="Okada K."/>
            <person name="Nojiri H."/>
        </authorList>
    </citation>
    <scope>NUCLEOTIDE SEQUENCE [LARGE SCALE GENOMIC DNA]</scope>
    <source>
        <strain evidence="3 5">IC177</strain>
    </source>
</reference>
<feature type="transmembrane region" description="Helical" evidence="1">
    <location>
        <begin position="45"/>
        <end position="66"/>
    </location>
</feature>
<evidence type="ECO:0000313" key="4">
    <source>
        <dbReference type="Proteomes" id="UP000562045"/>
    </source>
</evidence>
<reference evidence="2 4" key="2">
    <citation type="submission" date="2020-07" db="EMBL/GenBank/DDBJ databases">
        <title>Sequencing the genomes of 1000 actinobacteria strains.</title>
        <authorList>
            <person name="Klenk H.-P."/>
        </authorList>
    </citation>
    <scope>NUCLEOTIDE SEQUENCE [LARGE SCALE GENOMIC DNA]</scope>
    <source>
        <strain evidence="2 4">DSM 15131</strain>
    </source>
</reference>
<keyword evidence="1" id="KW-1133">Transmembrane helix</keyword>
<dbReference type="Proteomes" id="UP000662818">
    <property type="component" value="Chromosome"/>
</dbReference>
<sequence>MKFERKHALLLLAVAAWNVITFGNFAKNLYNAYDAGEDRAAGYWIAHTVLIVVNFAIAAVLGSLGWKALKASKVDASA</sequence>
<dbReference type="Proteomes" id="UP000562045">
    <property type="component" value="Unassembled WGS sequence"/>
</dbReference>
<evidence type="ECO:0000313" key="3">
    <source>
        <dbReference type="EMBL" id="QSR27711.1"/>
    </source>
</evidence>
<gene>
    <name evidence="2" type="ORF">BJ993_000815</name>
    <name evidence="3" type="ORF">CFH99_18975</name>
</gene>
<keyword evidence="5" id="KW-1185">Reference proteome</keyword>
<dbReference type="AlphaFoldDB" id="A0A7Y9ZGU8"/>
<accession>A0A7Y9ZGU8</accession>
<dbReference type="NCBIfam" id="NF046117">
    <property type="entry name" value="SCO4848_fam"/>
    <property type="match status" value="1"/>
</dbReference>
<dbReference type="RefSeq" id="WP_179647834.1">
    <property type="nucleotide sequence ID" value="NZ_CP022295.1"/>
</dbReference>
<keyword evidence="1" id="KW-0472">Membrane</keyword>
<evidence type="ECO:0000313" key="2">
    <source>
        <dbReference type="EMBL" id="NYI43735.1"/>
    </source>
</evidence>
<proteinExistence type="predicted"/>
<dbReference type="EMBL" id="JACBZM010000001">
    <property type="protein sequence ID" value="NYI43735.1"/>
    <property type="molecule type" value="Genomic_DNA"/>
</dbReference>
<organism evidence="2 4">
    <name type="scientific">Nocardioides aromaticivorans</name>
    <dbReference type="NCBI Taxonomy" id="200618"/>
    <lineage>
        <taxon>Bacteria</taxon>
        <taxon>Bacillati</taxon>
        <taxon>Actinomycetota</taxon>
        <taxon>Actinomycetes</taxon>
        <taxon>Propionibacteriales</taxon>
        <taxon>Nocardioidaceae</taxon>
        <taxon>Nocardioides</taxon>
    </lineage>
</organism>
<protein>
    <submittedName>
        <fullName evidence="2">Uncharacterized protein</fullName>
    </submittedName>
</protein>
<dbReference type="Pfam" id="PF26606">
    <property type="entry name" value="SCO4848"/>
    <property type="match status" value="1"/>
</dbReference>
<dbReference type="EMBL" id="CP022295">
    <property type="protein sequence ID" value="QSR27711.1"/>
    <property type="molecule type" value="Genomic_DNA"/>
</dbReference>
<evidence type="ECO:0000313" key="5">
    <source>
        <dbReference type="Proteomes" id="UP000662818"/>
    </source>
</evidence>
<dbReference type="InterPro" id="IPR058061">
    <property type="entry name" value="SCO4848-like"/>
</dbReference>